<dbReference type="InterPro" id="IPR006182">
    <property type="entry name" value="FliF_N_dom"/>
</dbReference>
<dbReference type="STRING" id="1033802.SSPSH_003376"/>
<feature type="transmembrane region" description="Helical" evidence="14">
    <location>
        <begin position="27"/>
        <end position="48"/>
    </location>
</feature>
<name>U2FNM2_9GAMM</name>
<keyword evidence="17" id="KW-0969">Cilium</keyword>
<evidence type="ECO:0000313" key="17">
    <source>
        <dbReference type="EMBL" id="ERJ17789.1"/>
    </source>
</evidence>
<dbReference type="GO" id="GO:0003774">
    <property type="term" value="F:cytoskeletal motor activity"/>
    <property type="evidence" value="ECO:0007669"/>
    <property type="project" value="InterPro"/>
</dbReference>
<dbReference type="EMBL" id="AFNV02000028">
    <property type="protein sequence ID" value="ERJ17789.1"/>
    <property type="molecule type" value="Genomic_DNA"/>
</dbReference>
<keyword evidence="17" id="KW-0966">Cell projection</keyword>
<comment type="caution">
    <text evidence="17">The sequence shown here is derived from an EMBL/GenBank/DDBJ whole genome shotgun (WGS) entry which is preliminary data.</text>
</comment>
<dbReference type="Gene3D" id="3.30.300.30">
    <property type="match status" value="1"/>
</dbReference>
<accession>U2FNM2</accession>
<keyword evidence="7 14" id="KW-0812">Transmembrane</keyword>
<sequence>MATAETPVAAAEAKPGVLEQLRANPRLPLIVGVAIAVALLVAMALWTMGPSYGVLFSNLSDRDGGEIIAELEQMQVPYKFAGNGNTIMVPTDMIDRTRLQLAGEGLPNGGGVGFELMDNQSFGISQFAEHVNYKRALEGELARSIESMDSVAKARVHLAIPESSVFVREREKPSASIVLDLYRGRALGDGQVTAIVNLVASSVTNLPTEGVTVVDGSGKLLSNNAATAGEATDGSQLEYVDRIEHSYRDRIESILAPIVGRDNIRARVVADVDFSSNEQTQELYTPNGDPAQAAIRSEQRSSTRSNGGPAMGGVPGALSNQPSPEIASPINENNTTTTARKDDGAKGATVSNATINYEVNRTIRHTREQSGQLQRLSAAVVVNYPMQANAEGEMQPMPLAAEQMDQIKSLVREAMGFSAARGDSLEVINMPFTAQPDTLTEPGVPWWQDRQLLAMAESAIKYLLLAIAAWIVWRRLVKPLLDQVPRPPVRLADAKAEAGEMTEEPEDDGNEDLRAAIEAGRGKRRQQDALLTTTREAAKNDPKLVAAIIKSWMHSNA</sequence>
<keyword evidence="17" id="KW-0282">Flagellum</keyword>
<evidence type="ECO:0000256" key="12">
    <source>
        <dbReference type="PIRNR" id="PIRNR004862"/>
    </source>
</evidence>
<comment type="subcellular location">
    <subcellularLocation>
        <location evidence="2 12">Bacterial flagellum basal body</location>
    </subcellularLocation>
    <subcellularLocation>
        <location evidence="3">Cell membrane</location>
        <topology evidence="3">Multi-pass membrane protein</topology>
    </subcellularLocation>
</comment>
<dbReference type="InterPro" id="IPR000067">
    <property type="entry name" value="FlgMring_FliF"/>
</dbReference>
<gene>
    <name evidence="17" type="primary">fliF</name>
    <name evidence="17" type="ORF">SSPSH_003376</name>
</gene>
<dbReference type="GO" id="GO:0009431">
    <property type="term" value="C:bacterial-type flagellum basal body, MS ring"/>
    <property type="evidence" value="ECO:0007669"/>
    <property type="project" value="InterPro"/>
</dbReference>
<evidence type="ECO:0000256" key="7">
    <source>
        <dbReference type="ARBA" id="ARBA00022692"/>
    </source>
</evidence>
<dbReference type="RefSeq" id="WP_021031874.1">
    <property type="nucleotide sequence ID" value="NZ_AFNV02000028.1"/>
</dbReference>
<comment type="subunit">
    <text evidence="11">The basal body constitutes a major portion of the flagellar organelle and consists of four rings (L,P,S, and M) mounted on a central rod. The M ring is integral to the inner membrane of the cell and may be connected to the flagellar rod via the S ring. The S (supramembrane ring) lies just distal to the M ring. The L and P rings lie in the outer membrane and the periplasmic space, respectively.</text>
</comment>
<feature type="domain" description="Flagellar M-ring C-terminal" evidence="16">
    <location>
        <begin position="255"/>
        <end position="432"/>
    </location>
</feature>
<evidence type="ECO:0000259" key="16">
    <source>
        <dbReference type="Pfam" id="PF08345"/>
    </source>
</evidence>
<evidence type="ECO:0000256" key="10">
    <source>
        <dbReference type="ARBA" id="ARBA00023143"/>
    </source>
</evidence>
<evidence type="ECO:0000256" key="2">
    <source>
        <dbReference type="ARBA" id="ARBA00004117"/>
    </source>
</evidence>
<evidence type="ECO:0000256" key="1">
    <source>
        <dbReference type="ARBA" id="ARBA00003820"/>
    </source>
</evidence>
<dbReference type="Proteomes" id="UP000006242">
    <property type="component" value="Unassembled WGS sequence"/>
</dbReference>
<keyword evidence="8 14" id="KW-1133">Transmembrane helix</keyword>
<dbReference type="InterPro" id="IPR013556">
    <property type="entry name" value="Flag_M-ring_C"/>
</dbReference>
<comment type="function">
    <text evidence="1 12">The M ring may be actively involved in energy transduction.</text>
</comment>
<dbReference type="PIRSF" id="PIRSF004862">
    <property type="entry name" value="FliF"/>
    <property type="match status" value="1"/>
</dbReference>
<evidence type="ECO:0000256" key="3">
    <source>
        <dbReference type="ARBA" id="ARBA00004651"/>
    </source>
</evidence>
<evidence type="ECO:0000256" key="8">
    <source>
        <dbReference type="ARBA" id="ARBA00022989"/>
    </source>
</evidence>
<dbReference type="eggNOG" id="COG1766">
    <property type="taxonomic scope" value="Bacteria"/>
</dbReference>
<keyword evidence="9 14" id="KW-0472">Membrane</keyword>
<evidence type="ECO:0000256" key="14">
    <source>
        <dbReference type="SAM" id="Phobius"/>
    </source>
</evidence>
<feature type="domain" description="Flagellar M-ring N-terminal" evidence="15">
    <location>
        <begin position="50"/>
        <end position="222"/>
    </location>
</feature>
<dbReference type="GO" id="GO:0071973">
    <property type="term" value="P:bacterial-type flagellum-dependent cell motility"/>
    <property type="evidence" value="ECO:0007669"/>
    <property type="project" value="InterPro"/>
</dbReference>
<dbReference type="AlphaFoldDB" id="U2FNM2"/>
<dbReference type="PANTHER" id="PTHR30046:SF0">
    <property type="entry name" value="FLAGELLAR M-RING PROTEIN"/>
    <property type="match status" value="1"/>
</dbReference>
<reference evidence="17 18" key="1">
    <citation type="journal article" date="2011" name="J. Bacteriol.">
        <title>Genome sequence of Salinisphaera shabanensis, a gammaproteobacterium from the harsh, variable environment of the brine-seawater interface of the Shaban Deep in the Red Sea.</title>
        <authorList>
            <person name="Antunes A."/>
            <person name="Alam I."/>
            <person name="Bajic V.B."/>
            <person name="Stingl U."/>
        </authorList>
    </citation>
    <scope>NUCLEOTIDE SEQUENCE [LARGE SCALE GENOMIC DNA]</scope>
    <source>
        <strain evidence="17 18">E1L3A</strain>
    </source>
</reference>
<evidence type="ECO:0000313" key="18">
    <source>
        <dbReference type="Proteomes" id="UP000006242"/>
    </source>
</evidence>
<keyword evidence="10 12" id="KW-0975">Bacterial flagellum</keyword>
<dbReference type="InterPro" id="IPR043427">
    <property type="entry name" value="YscJ/FliF"/>
</dbReference>
<reference evidence="17 18" key="2">
    <citation type="journal article" date="2013" name="PLoS ONE">
        <title>INDIGO - INtegrated Data Warehouse of MIcrobial GenOmes with Examples from the Red Sea Extremophiles.</title>
        <authorList>
            <person name="Alam I."/>
            <person name="Antunes A."/>
            <person name="Kamau A.A."/>
            <person name="Ba Alawi W."/>
            <person name="Kalkatawi M."/>
            <person name="Stingl U."/>
            <person name="Bajic V.B."/>
        </authorList>
    </citation>
    <scope>NUCLEOTIDE SEQUENCE [LARGE SCALE GENOMIC DNA]</scope>
    <source>
        <strain evidence="17 18">E1L3A</strain>
    </source>
</reference>
<dbReference type="InterPro" id="IPR045851">
    <property type="entry name" value="AMP-bd_C_sf"/>
</dbReference>
<evidence type="ECO:0000256" key="11">
    <source>
        <dbReference type="ARBA" id="ARBA00025936"/>
    </source>
</evidence>
<organism evidence="17 18">
    <name type="scientific">Salinisphaera shabanensis E1L3A</name>
    <dbReference type="NCBI Taxonomy" id="1033802"/>
    <lineage>
        <taxon>Bacteria</taxon>
        <taxon>Pseudomonadati</taxon>
        <taxon>Pseudomonadota</taxon>
        <taxon>Gammaproteobacteria</taxon>
        <taxon>Salinisphaerales</taxon>
        <taxon>Salinisphaeraceae</taxon>
        <taxon>Salinisphaera</taxon>
    </lineage>
</organism>
<keyword evidence="18" id="KW-1185">Reference proteome</keyword>
<proteinExistence type="inferred from homology"/>
<evidence type="ECO:0000256" key="9">
    <source>
        <dbReference type="ARBA" id="ARBA00023136"/>
    </source>
</evidence>
<dbReference type="PANTHER" id="PTHR30046">
    <property type="entry name" value="FLAGELLAR M-RING PROTEIN"/>
    <property type="match status" value="1"/>
</dbReference>
<dbReference type="Pfam" id="PF08345">
    <property type="entry name" value="YscJ_FliF_C"/>
    <property type="match status" value="1"/>
</dbReference>
<evidence type="ECO:0000256" key="13">
    <source>
        <dbReference type="SAM" id="MobiDB-lite"/>
    </source>
</evidence>
<protein>
    <recommendedName>
        <fullName evidence="5 12">Flagellar M-ring protein</fullName>
    </recommendedName>
</protein>
<evidence type="ECO:0000256" key="4">
    <source>
        <dbReference type="ARBA" id="ARBA00007971"/>
    </source>
</evidence>
<dbReference type="NCBIfam" id="TIGR00206">
    <property type="entry name" value="fliF"/>
    <property type="match status" value="1"/>
</dbReference>
<evidence type="ECO:0000256" key="5">
    <source>
        <dbReference type="ARBA" id="ARBA00017949"/>
    </source>
</evidence>
<evidence type="ECO:0000259" key="15">
    <source>
        <dbReference type="Pfam" id="PF01514"/>
    </source>
</evidence>
<feature type="region of interest" description="Disordered" evidence="13">
    <location>
        <begin position="279"/>
        <end position="348"/>
    </location>
</feature>
<evidence type="ECO:0000256" key="6">
    <source>
        <dbReference type="ARBA" id="ARBA00022475"/>
    </source>
</evidence>
<dbReference type="Pfam" id="PF01514">
    <property type="entry name" value="YscJ_FliF"/>
    <property type="match status" value="1"/>
</dbReference>
<keyword evidence="6" id="KW-1003">Cell membrane</keyword>
<comment type="similarity">
    <text evidence="4 12">Belongs to the FliF family.</text>
</comment>
<dbReference type="PRINTS" id="PR01009">
    <property type="entry name" value="FLGMRINGFLIF"/>
</dbReference>
<dbReference type="GO" id="GO:0005886">
    <property type="term" value="C:plasma membrane"/>
    <property type="evidence" value="ECO:0007669"/>
    <property type="project" value="UniProtKB-SubCell"/>
</dbReference>